<evidence type="ECO:0000256" key="3">
    <source>
        <dbReference type="ARBA" id="ARBA00022519"/>
    </source>
</evidence>
<dbReference type="Proteomes" id="UP000198833">
    <property type="component" value="Unassembled WGS sequence"/>
</dbReference>
<dbReference type="RefSeq" id="WP_092570516.1">
    <property type="nucleotide sequence ID" value="NZ_CP096206.2"/>
</dbReference>
<feature type="transmembrane region" description="Helical" evidence="8">
    <location>
        <begin position="85"/>
        <end position="107"/>
    </location>
</feature>
<dbReference type="STRING" id="89093.SAMN04488558_102105"/>
<comment type="similarity">
    <text evidence="7">Belongs to the ThrE exporter (TC 2.A.79) family.</text>
</comment>
<keyword evidence="4 8" id="KW-0812">Transmembrane</keyword>
<protein>
    <submittedName>
        <fullName evidence="10">Uncharacterized membrane protein YjjB, DUF3815 family</fullName>
    </submittedName>
</protein>
<evidence type="ECO:0000256" key="5">
    <source>
        <dbReference type="ARBA" id="ARBA00022989"/>
    </source>
</evidence>
<dbReference type="PANTHER" id="PTHR34390:SF1">
    <property type="entry name" value="SUCCINATE TRANSPORTER SUBUNIT YJJB-RELATED"/>
    <property type="match status" value="1"/>
</dbReference>
<evidence type="ECO:0000256" key="1">
    <source>
        <dbReference type="ARBA" id="ARBA00004651"/>
    </source>
</evidence>
<evidence type="ECO:0000256" key="7">
    <source>
        <dbReference type="ARBA" id="ARBA00034125"/>
    </source>
</evidence>
<sequence>MFWDVFNILALLFAGFLISLAASIILEVPRNLILKNGIIGIIAEAVFILTNLKFNAAISVLAASIVVTLISQVAARLYRAPVTVFYIPVFFIFVPGAALYKIAYYLIQGQQNQTIDSLFEALTISGAVALGVFFGDSFLEIMTTLRNKRKNKNEELES</sequence>
<dbReference type="AlphaFoldDB" id="A0A1H9AY38"/>
<proteinExistence type="inferred from homology"/>
<evidence type="ECO:0000256" key="6">
    <source>
        <dbReference type="ARBA" id="ARBA00023136"/>
    </source>
</evidence>
<feature type="transmembrane region" description="Helical" evidence="8">
    <location>
        <begin position="56"/>
        <end position="78"/>
    </location>
</feature>
<evidence type="ECO:0000256" key="4">
    <source>
        <dbReference type="ARBA" id="ARBA00022692"/>
    </source>
</evidence>
<gene>
    <name evidence="10" type="ORF">SAMN04488558_102105</name>
</gene>
<feature type="transmembrane region" description="Helical" evidence="8">
    <location>
        <begin position="33"/>
        <end position="50"/>
    </location>
</feature>
<evidence type="ECO:0000256" key="8">
    <source>
        <dbReference type="SAM" id="Phobius"/>
    </source>
</evidence>
<dbReference type="Pfam" id="PF12821">
    <property type="entry name" value="ThrE_2"/>
    <property type="match status" value="1"/>
</dbReference>
<dbReference type="PANTHER" id="PTHR34390">
    <property type="entry name" value="UPF0442 PROTEIN YJJB-RELATED"/>
    <property type="match status" value="1"/>
</dbReference>
<evidence type="ECO:0000313" key="10">
    <source>
        <dbReference type="EMBL" id="SEP81381.1"/>
    </source>
</evidence>
<reference evidence="10 11" key="1">
    <citation type="submission" date="2016-10" db="EMBL/GenBank/DDBJ databases">
        <authorList>
            <person name="de Groot N.N."/>
        </authorList>
    </citation>
    <scope>NUCLEOTIDE SEQUENCE [LARGE SCALE GENOMIC DNA]</scope>
    <source>
        <strain evidence="10 11">DSM 15695</strain>
    </source>
</reference>
<keyword evidence="5 8" id="KW-1133">Transmembrane helix</keyword>
<accession>A0A1H9AY38</accession>
<evidence type="ECO:0000313" key="11">
    <source>
        <dbReference type="Proteomes" id="UP000198833"/>
    </source>
</evidence>
<feature type="domain" description="Threonine/Serine exporter ThrE" evidence="9">
    <location>
        <begin position="13"/>
        <end position="136"/>
    </location>
</feature>
<dbReference type="InterPro" id="IPR050539">
    <property type="entry name" value="ThrE_Dicarb/AminoAcid_Exp"/>
</dbReference>
<dbReference type="GO" id="GO:0015744">
    <property type="term" value="P:succinate transport"/>
    <property type="evidence" value="ECO:0007669"/>
    <property type="project" value="TreeGrafter"/>
</dbReference>
<feature type="transmembrane region" description="Helical" evidence="8">
    <location>
        <begin position="6"/>
        <end position="26"/>
    </location>
</feature>
<evidence type="ECO:0000259" key="9">
    <source>
        <dbReference type="Pfam" id="PF12821"/>
    </source>
</evidence>
<name>A0A1H9AY38_9LACT</name>
<organism evidence="10 11">
    <name type="scientific">Ignavigranum ruoffiae</name>
    <dbReference type="NCBI Taxonomy" id="89093"/>
    <lineage>
        <taxon>Bacteria</taxon>
        <taxon>Bacillati</taxon>
        <taxon>Bacillota</taxon>
        <taxon>Bacilli</taxon>
        <taxon>Lactobacillales</taxon>
        <taxon>Aerococcaceae</taxon>
        <taxon>Ignavigranum</taxon>
    </lineage>
</organism>
<dbReference type="EMBL" id="FOEN01000002">
    <property type="protein sequence ID" value="SEP81381.1"/>
    <property type="molecule type" value="Genomic_DNA"/>
</dbReference>
<dbReference type="InterPro" id="IPR024528">
    <property type="entry name" value="ThrE_2"/>
</dbReference>
<keyword evidence="11" id="KW-1185">Reference proteome</keyword>
<keyword evidence="6 8" id="KW-0472">Membrane</keyword>
<dbReference type="OrthoDB" id="9810047at2"/>
<keyword evidence="2" id="KW-1003">Cell membrane</keyword>
<evidence type="ECO:0000256" key="2">
    <source>
        <dbReference type="ARBA" id="ARBA00022475"/>
    </source>
</evidence>
<keyword evidence="3" id="KW-0997">Cell inner membrane</keyword>
<feature type="transmembrane region" description="Helical" evidence="8">
    <location>
        <begin position="119"/>
        <end position="139"/>
    </location>
</feature>
<dbReference type="GO" id="GO:0005886">
    <property type="term" value="C:plasma membrane"/>
    <property type="evidence" value="ECO:0007669"/>
    <property type="project" value="UniProtKB-SubCell"/>
</dbReference>
<comment type="subcellular location">
    <subcellularLocation>
        <location evidence="1">Cell membrane</location>
        <topology evidence="1">Multi-pass membrane protein</topology>
    </subcellularLocation>
</comment>